<comment type="caution">
    <text evidence="1">The sequence shown here is derived from an EMBL/GenBank/DDBJ whole genome shotgun (WGS) entry which is preliminary data.</text>
</comment>
<reference evidence="1 2" key="1">
    <citation type="journal article" date="2022" name="Nat. Genet.">
        <title>Improved pea reference genome and pan-genome highlight genomic features and evolutionary characteristics.</title>
        <authorList>
            <person name="Yang T."/>
            <person name="Liu R."/>
            <person name="Luo Y."/>
            <person name="Hu S."/>
            <person name="Wang D."/>
            <person name="Wang C."/>
            <person name="Pandey M.K."/>
            <person name="Ge S."/>
            <person name="Xu Q."/>
            <person name="Li N."/>
            <person name="Li G."/>
            <person name="Huang Y."/>
            <person name="Saxena R.K."/>
            <person name="Ji Y."/>
            <person name="Li M."/>
            <person name="Yan X."/>
            <person name="He Y."/>
            <person name="Liu Y."/>
            <person name="Wang X."/>
            <person name="Xiang C."/>
            <person name="Varshney R.K."/>
            <person name="Ding H."/>
            <person name="Gao S."/>
            <person name="Zong X."/>
        </authorList>
    </citation>
    <scope>NUCLEOTIDE SEQUENCE [LARGE SCALE GENOMIC DNA]</scope>
    <source>
        <strain evidence="1 2">cv. Zhongwan 6</strain>
    </source>
</reference>
<organism evidence="1 2">
    <name type="scientific">Pisum sativum</name>
    <name type="common">Garden pea</name>
    <name type="synonym">Lathyrus oleraceus</name>
    <dbReference type="NCBI Taxonomy" id="3888"/>
    <lineage>
        <taxon>Eukaryota</taxon>
        <taxon>Viridiplantae</taxon>
        <taxon>Streptophyta</taxon>
        <taxon>Embryophyta</taxon>
        <taxon>Tracheophyta</taxon>
        <taxon>Spermatophyta</taxon>
        <taxon>Magnoliopsida</taxon>
        <taxon>eudicotyledons</taxon>
        <taxon>Gunneridae</taxon>
        <taxon>Pentapetalae</taxon>
        <taxon>rosids</taxon>
        <taxon>fabids</taxon>
        <taxon>Fabales</taxon>
        <taxon>Fabaceae</taxon>
        <taxon>Papilionoideae</taxon>
        <taxon>50 kb inversion clade</taxon>
        <taxon>NPAAA clade</taxon>
        <taxon>Hologalegina</taxon>
        <taxon>IRL clade</taxon>
        <taxon>Fabeae</taxon>
        <taxon>Lathyrus</taxon>
    </lineage>
</organism>
<protein>
    <submittedName>
        <fullName evidence="1">Uncharacterized protein</fullName>
    </submittedName>
</protein>
<name>A0A9D4XXT7_PEA</name>
<gene>
    <name evidence="1" type="ORF">KIW84_033175</name>
</gene>
<proteinExistence type="predicted"/>
<sequence length="72" mass="7744">MHNPSVIPLAVISMPMPYHQSQEPIHFGAANPQIQTHGMSTAPLQIPLTMPFPIAGAAQVQQFQSPSLSIIT</sequence>
<evidence type="ECO:0000313" key="1">
    <source>
        <dbReference type="EMBL" id="KAI5428059.1"/>
    </source>
</evidence>
<dbReference type="Proteomes" id="UP001058974">
    <property type="component" value="Chromosome 3"/>
</dbReference>
<dbReference type="AlphaFoldDB" id="A0A9D4XXT7"/>
<dbReference type="EMBL" id="JAMSHJ010000003">
    <property type="protein sequence ID" value="KAI5428059.1"/>
    <property type="molecule type" value="Genomic_DNA"/>
</dbReference>
<keyword evidence="2" id="KW-1185">Reference proteome</keyword>
<evidence type="ECO:0000313" key="2">
    <source>
        <dbReference type="Proteomes" id="UP001058974"/>
    </source>
</evidence>
<accession>A0A9D4XXT7</accession>
<dbReference type="Gramene" id="Psat03G0317500-T1">
    <property type="protein sequence ID" value="KAI5428059.1"/>
    <property type="gene ID" value="KIW84_033175"/>
</dbReference>